<dbReference type="AlphaFoldDB" id="A0A4Y2KU80"/>
<evidence type="ECO:0000313" key="3">
    <source>
        <dbReference type="Proteomes" id="UP000499080"/>
    </source>
</evidence>
<dbReference type="EMBL" id="BGPR01005010">
    <property type="protein sequence ID" value="GBN05895.1"/>
    <property type="molecule type" value="Genomic_DNA"/>
</dbReference>
<keyword evidence="3" id="KW-1185">Reference proteome</keyword>
<feature type="region of interest" description="Disordered" evidence="1">
    <location>
        <begin position="65"/>
        <end position="85"/>
    </location>
</feature>
<proteinExistence type="predicted"/>
<reference evidence="2 3" key="1">
    <citation type="journal article" date="2019" name="Sci. Rep.">
        <title>Orb-weaving spider Araneus ventricosus genome elucidates the spidroin gene catalogue.</title>
        <authorList>
            <person name="Kono N."/>
            <person name="Nakamura H."/>
            <person name="Ohtoshi R."/>
            <person name="Moran D.A.P."/>
            <person name="Shinohara A."/>
            <person name="Yoshida Y."/>
            <person name="Fujiwara M."/>
            <person name="Mori M."/>
            <person name="Tomita M."/>
            <person name="Arakawa K."/>
        </authorList>
    </citation>
    <scope>NUCLEOTIDE SEQUENCE [LARGE SCALE GENOMIC DNA]</scope>
</reference>
<gene>
    <name evidence="2" type="ORF">AVEN_112664_1</name>
</gene>
<evidence type="ECO:0000256" key="1">
    <source>
        <dbReference type="SAM" id="MobiDB-lite"/>
    </source>
</evidence>
<name>A0A4Y2KU80_ARAVE</name>
<accession>A0A4Y2KU80</accession>
<comment type="caution">
    <text evidence="2">The sequence shown here is derived from an EMBL/GenBank/DDBJ whole genome shotgun (WGS) entry which is preliminary data.</text>
</comment>
<dbReference type="Proteomes" id="UP000499080">
    <property type="component" value="Unassembled WGS sequence"/>
</dbReference>
<evidence type="ECO:0000313" key="2">
    <source>
        <dbReference type="EMBL" id="GBN05895.1"/>
    </source>
</evidence>
<protein>
    <submittedName>
        <fullName evidence="2">Uncharacterized protein</fullName>
    </submittedName>
</protein>
<organism evidence="2 3">
    <name type="scientific">Araneus ventricosus</name>
    <name type="common">Orbweaver spider</name>
    <name type="synonym">Epeira ventricosa</name>
    <dbReference type="NCBI Taxonomy" id="182803"/>
    <lineage>
        <taxon>Eukaryota</taxon>
        <taxon>Metazoa</taxon>
        <taxon>Ecdysozoa</taxon>
        <taxon>Arthropoda</taxon>
        <taxon>Chelicerata</taxon>
        <taxon>Arachnida</taxon>
        <taxon>Araneae</taxon>
        <taxon>Araneomorphae</taxon>
        <taxon>Entelegynae</taxon>
        <taxon>Araneoidea</taxon>
        <taxon>Araneidae</taxon>
        <taxon>Araneus</taxon>
    </lineage>
</organism>
<sequence length="125" mass="13812">MTRTTSEPEFPCPNFRGRALGPDGFNVQPADMSIPQWNMVSNLKPCAPKPGSYTRPPGLVRISEHEEMNGTKELFPAPREGRGSLMGMSLREGQRVPGSKPDCTEDPSCVNRHLAYPTLCMLNHT</sequence>